<dbReference type="EMBL" id="CCBB010000003">
    <property type="protein sequence ID" value="CDO09314.1"/>
    <property type="molecule type" value="Genomic_DNA"/>
</dbReference>
<proteinExistence type="predicted"/>
<dbReference type="OrthoDB" id="4374215at2"/>
<organism evidence="2 3">
    <name type="scientific">Mycolicibacterium cosmeticum</name>
    <dbReference type="NCBI Taxonomy" id="258533"/>
    <lineage>
        <taxon>Bacteria</taxon>
        <taxon>Bacillati</taxon>
        <taxon>Actinomycetota</taxon>
        <taxon>Actinomycetes</taxon>
        <taxon>Mycobacteriales</taxon>
        <taxon>Mycobacteriaceae</taxon>
        <taxon>Mycolicibacterium</taxon>
    </lineage>
</organism>
<comment type="caution">
    <text evidence="2">The sequence shown here is derived from an EMBL/GenBank/DDBJ whole genome shotgun (WGS) entry which is preliminary data.</text>
</comment>
<evidence type="ECO:0008006" key="4">
    <source>
        <dbReference type="Google" id="ProtNLM"/>
    </source>
</evidence>
<keyword evidence="3" id="KW-1185">Reference proteome</keyword>
<dbReference type="STRING" id="258533.BN977_04135"/>
<feature type="compositionally biased region" description="Low complexity" evidence="1">
    <location>
        <begin position="324"/>
        <end position="357"/>
    </location>
</feature>
<evidence type="ECO:0000313" key="3">
    <source>
        <dbReference type="Proteomes" id="UP000028870"/>
    </source>
</evidence>
<evidence type="ECO:0000313" key="2">
    <source>
        <dbReference type="EMBL" id="CDO09314.1"/>
    </source>
</evidence>
<dbReference type="RefSeq" id="WP_036401017.1">
    <property type="nucleotide sequence ID" value="NZ_CCBB010000003.1"/>
</dbReference>
<dbReference type="Proteomes" id="UP000028870">
    <property type="component" value="Unassembled WGS sequence"/>
</dbReference>
<feature type="compositionally biased region" description="Low complexity" evidence="1">
    <location>
        <begin position="364"/>
        <end position="423"/>
    </location>
</feature>
<reference evidence="2" key="1">
    <citation type="submission" date="2014-03" db="EMBL/GenBank/DDBJ databases">
        <title>Draft Genome Sequence of Mycobacterium cosmeticum DSM 44829.</title>
        <authorList>
            <person name="Croce O."/>
            <person name="Robert C."/>
            <person name="Raoult D."/>
            <person name="Drancourt M."/>
        </authorList>
    </citation>
    <scope>NUCLEOTIDE SEQUENCE [LARGE SCALE GENOMIC DNA]</scope>
    <source>
        <strain evidence="2">DSM 44829</strain>
    </source>
</reference>
<name>W9AU26_MYCCO</name>
<reference evidence="2" key="2">
    <citation type="submission" date="2014-03" db="EMBL/GenBank/DDBJ databases">
        <authorList>
            <person name="Urmite Genomes"/>
        </authorList>
    </citation>
    <scope>NUCLEOTIDE SEQUENCE</scope>
    <source>
        <strain evidence="2">DSM 44829</strain>
    </source>
</reference>
<gene>
    <name evidence="2" type="ORF">BN977_04135</name>
</gene>
<sequence>MQIALRPYATAGVTLVAAGAIAMSPVLPVTKIEVAVHQASSAAVALAASPFDVYGQVLQDTIANVRSVGQTAFANGPFPLLQKILENQAANLGALGSAVGASGGALLKSVMTDVPTLLRQSLTELGQGNVEASLNSLINVVLTPLLAGVNPLTGALLPALQHAIADPLQNLANVANQLPNIGLELGLAVLGPTLGGLGAVGAAVQGVVDAVRTGNLGKVLTAVVQAPAVMVNGLLNGGYGPNVGGLIGLEGINVVAGGLFNPGGFADNTLTLPGLVASLVNVRDTIVNALTASAKTPTTAPTTAVSSTALPTAASTVTLRVKAPTAESATAPAPATAPKTDAGNPTAPTAPTAPSKQTTKDTDSSSTKDTGTKGATDTGTKTGRTGSATKDTGSATKDTGATSTSGGTGSAAASGSSGPAESTKSTASSGTAHNDGAGTAKKEAKHAKAA</sequence>
<feature type="region of interest" description="Disordered" evidence="1">
    <location>
        <begin position="324"/>
        <end position="450"/>
    </location>
</feature>
<dbReference type="AlphaFoldDB" id="W9AU26"/>
<protein>
    <recommendedName>
        <fullName evidence="4">PE-PGRS family protein</fullName>
    </recommendedName>
</protein>
<dbReference type="eggNOG" id="ENOG5030EAZ">
    <property type="taxonomic scope" value="Bacteria"/>
</dbReference>
<accession>W9AU26</accession>
<evidence type="ECO:0000256" key="1">
    <source>
        <dbReference type="SAM" id="MobiDB-lite"/>
    </source>
</evidence>